<evidence type="ECO:0000313" key="2">
    <source>
        <dbReference type="EMBL" id="RHZ78832.1"/>
    </source>
</evidence>
<dbReference type="Proteomes" id="UP000266861">
    <property type="component" value="Unassembled WGS sequence"/>
</dbReference>
<reference evidence="2 3" key="1">
    <citation type="submission" date="2018-08" db="EMBL/GenBank/DDBJ databases">
        <title>Genome and evolution of the arbuscular mycorrhizal fungus Diversispora epigaea (formerly Glomus versiforme) and its bacterial endosymbionts.</title>
        <authorList>
            <person name="Sun X."/>
            <person name="Fei Z."/>
            <person name="Harrison M."/>
        </authorList>
    </citation>
    <scope>NUCLEOTIDE SEQUENCE [LARGE SCALE GENOMIC DNA]</scope>
    <source>
        <strain evidence="2 3">IT104</strain>
    </source>
</reference>
<dbReference type="SUPFAM" id="SSF56112">
    <property type="entry name" value="Protein kinase-like (PK-like)"/>
    <property type="match status" value="2"/>
</dbReference>
<dbReference type="Pfam" id="PF07714">
    <property type="entry name" value="PK_Tyr_Ser-Thr"/>
    <property type="match status" value="2"/>
</dbReference>
<dbReference type="InterPro" id="IPR011009">
    <property type="entry name" value="Kinase-like_dom_sf"/>
</dbReference>
<organism evidence="2 3">
    <name type="scientific">Diversispora epigaea</name>
    <dbReference type="NCBI Taxonomy" id="1348612"/>
    <lineage>
        <taxon>Eukaryota</taxon>
        <taxon>Fungi</taxon>
        <taxon>Fungi incertae sedis</taxon>
        <taxon>Mucoromycota</taxon>
        <taxon>Glomeromycotina</taxon>
        <taxon>Glomeromycetes</taxon>
        <taxon>Diversisporales</taxon>
        <taxon>Diversisporaceae</taxon>
        <taxon>Diversispora</taxon>
    </lineage>
</organism>
<protein>
    <recommendedName>
        <fullName evidence="1">Protein kinase domain-containing protein</fullName>
    </recommendedName>
</protein>
<dbReference type="Gene3D" id="1.10.510.10">
    <property type="entry name" value="Transferase(Phosphotransferase) domain 1"/>
    <property type="match status" value="2"/>
</dbReference>
<name>A0A397IVX2_9GLOM</name>
<comment type="caution">
    <text evidence="2">The sequence shown here is derived from an EMBL/GenBank/DDBJ whole genome shotgun (WGS) entry which is preliminary data.</text>
</comment>
<dbReference type="STRING" id="1348612.A0A397IVX2"/>
<sequence length="604" mass="70386">MVQQLTYLSEFETNQSTAANNNNNNFQYFPMSQETEKIVYCGEGHSSKDLCSGQQNRIILNYGICDLCSCEHYIQEFKTWSSENTNIDKIIQESQRSNIYRKLQWIPYDNFQNIKHIADGGRGSMYSADFERIKRSWNFIKQDWKYDLIGEKVALKEIKDSRYDIAEFFKVITSVDDFAYDYIAEYYGISKNPFTRNYIIVMELSNDDLHNFLSKNFWDLGWETKIDIVFSIARGLEILHSENLVHCDLHSKNILHLTELGLLSFIGLDLCKLENDLILNANDKNNKIYGLIPYIPPEVLRGNEFTKKGDVYSFGGIMYEIVTAQRPFADKAHDTYLMIDICNGVRPKVPDFMLNWIPEWYLNLMYRCWSDDPSERPTAAELGGLFREAAYKLYRLDLCKLENDLILNANDKNNKIYGLIPYIPPEVLRGNEFTKKGDVYSFGGIMYEIVTAQRPFADKAHDTYLMIDICNGVRPKVPDFMLNWIPEWYLNLMYRCWSDDPSERPTAAELGGLFREAAYKLYRKIVDNNVMRQLKIADENQKNTSKSQKQELFKLFSSSSKLHPQSCYTGRYIHTLHRLRDILEDIKSGKSSDPNLLKPNEPTI</sequence>
<dbReference type="InterPro" id="IPR051681">
    <property type="entry name" value="Ser/Thr_Kinases-Pseudokinases"/>
</dbReference>
<accession>A0A397IVX2</accession>
<dbReference type="PROSITE" id="PS50011">
    <property type="entry name" value="PROTEIN_KINASE_DOM"/>
    <property type="match status" value="1"/>
</dbReference>
<dbReference type="GO" id="GO:0004674">
    <property type="term" value="F:protein serine/threonine kinase activity"/>
    <property type="evidence" value="ECO:0007669"/>
    <property type="project" value="TreeGrafter"/>
</dbReference>
<dbReference type="AlphaFoldDB" id="A0A397IVX2"/>
<proteinExistence type="predicted"/>
<dbReference type="InterPro" id="IPR000719">
    <property type="entry name" value="Prot_kinase_dom"/>
</dbReference>
<keyword evidence="3" id="KW-1185">Reference proteome</keyword>
<dbReference type="OrthoDB" id="346907at2759"/>
<dbReference type="InterPro" id="IPR001245">
    <property type="entry name" value="Ser-Thr/Tyr_kinase_cat_dom"/>
</dbReference>
<dbReference type="EMBL" id="PQFF01000146">
    <property type="protein sequence ID" value="RHZ78832.1"/>
    <property type="molecule type" value="Genomic_DNA"/>
</dbReference>
<dbReference type="PANTHER" id="PTHR44329">
    <property type="entry name" value="SERINE/THREONINE-PROTEIN KINASE TNNI3K-RELATED"/>
    <property type="match status" value="1"/>
</dbReference>
<feature type="domain" description="Protein kinase" evidence="1">
    <location>
        <begin position="111"/>
        <end position="394"/>
    </location>
</feature>
<dbReference type="GO" id="GO:0005524">
    <property type="term" value="F:ATP binding"/>
    <property type="evidence" value="ECO:0007669"/>
    <property type="project" value="UniProtKB-KW"/>
</dbReference>
<evidence type="ECO:0000313" key="3">
    <source>
        <dbReference type="Proteomes" id="UP000266861"/>
    </source>
</evidence>
<gene>
    <name evidence="2" type="ORF">Glove_155g70</name>
</gene>
<evidence type="ECO:0000259" key="1">
    <source>
        <dbReference type="PROSITE" id="PS50011"/>
    </source>
</evidence>